<accession>A0A0C3K5P0</accession>
<reference evidence="1 2" key="1">
    <citation type="submission" date="2014-04" db="EMBL/GenBank/DDBJ databases">
        <authorList>
            <consortium name="DOE Joint Genome Institute"/>
            <person name="Kuo A."/>
            <person name="Kohler A."/>
            <person name="Costa M.D."/>
            <person name="Nagy L.G."/>
            <person name="Floudas D."/>
            <person name="Copeland A."/>
            <person name="Barry K.W."/>
            <person name="Cichocki N."/>
            <person name="Veneault-Fourrey C."/>
            <person name="LaButti K."/>
            <person name="Lindquist E.A."/>
            <person name="Lipzen A."/>
            <person name="Lundell T."/>
            <person name="Morin E."/>
            <person name="Murat C."/>
            <person name="Sun H."/>
            <person name="Tunlid A."/>
            <person name="Henrissat B."/>
            <person name="Grigoriev I.V."/>
            <person name="Hibbett D.S."/>
            <person name="Martin F."/>
            <person name="Nordberg H.P."/>
            <person name="Cantor M.N."/>
            <person name="Hua S.X."/>
        </authorList>
    </citation>
    <scope>NUCLEOTIDE SEQUENCE [LARGE SCALE GENOMIC DNA]</scope>
    <source>
        <strain evidence="1 2">Marx 270</strain>
    </source>
</reference>
<evidence type="ECO:0000313" key="1">
    <source>
        <dbReference type="EMBL" id="KIO04867.1"/>
    </source>
</evidence>
<dbReference type="Proteomes" id="UP000054217">
    <property type="component" value="Unassembled WGS sequence"/>
</dbReference>
<organism evidence="1 2">
    <name type="scientific">Pisolithus tinctorius Marx 270</name>
    <dbReference type="NCBI Taxonomy" id="870435"/>
    <lineage>
        <taxon>Eukaryota</taxon>
        <taxon>Fungi</taxon>
        <taxon>Dikarya</taxon>
        <taxon>Basidiomycota</taxon>
        <taxon>Agaricomycotina</taxon>
        <taxon>Agaricomycetes</taxon>
        <taxon>Agaricomycetidae</taxon>
        <taxon>Boletales</taxon>
        <taxon>Sclerodermatineae</taxon>
        <taxon>Pisolithaceae</taxon>
        <taxon>Pisolithus</taxon>
    </lineage>
</organism>
<dbReference type="HOGENOM" id="CLU_1907536_0_0_1"/>
<protein>
    <submittedName>
        <fullName evidence="1">Uncharacterized protein</fullName>
    </submittedName>
</protein>
<dbReference type="AlphaFoldDB" id="A0A0C3K5P0"/>
<evidence type="ECO:0000313" key="2">
    <source>
        <dbReference type="Proteomes" id="UP000054217"/>
    </source>
</evidence>
<sequence>MPFPCRTLGLLTHQQASPVAGHPWISQCLPPYNATSLAIRTTTCDRQRLSLRDGGITVTTTRFHPSQTQLFRVDVRLIRRTYRACGTGGHCSKTFPWRLSSRQRFIRARRCGDGGYFVHMLLLTQSYSCSRIR</sequence>
<proteinExistence type="predicted"/>
<dbReference type="InParanoid" id="A0A0C3K5P0"/>
<dbReference type="EMBL" id="KN831969">
    <property type="protein sequence ID" value="KIO04867.1"/>
    <property type="molecule type" value="Genomic_DNA"/>
</dbReference>
<name>A0A0C3K5P0_PISTI</name>
<reference evidence="2" key="2">
    <citation type="submission" date="2015-01" db="EMBL/GenBank/DDBJ databases">
        <title>Evolutionary Origins and Diversification of the Mycorrhizal Mutualists.</title>
        <authorList>
            <consortium name="DOE Joint Genome Institute"/>
            <consortium name="Mycorrhizal Genomics Consortium"/>
            <person name="Kohler A."/>
            <person name="Kuo A."/>
            <person name="Nagy L.G."/>
            <person name="Floudas D."/>
            <person name="Copeland A."/>
            <person name="Barry K.W."/>
            <person name="Cichocki N."/>
            <person name="Veneault-Fourrey C."/>
            <person name="LaButti K."/>
            <person name="Lindquist E.A."/>
            <person name="Lipzen A."/>
            <person name="Lundell T."/>
            <person name="Morin E."/>
            <person name="Murat C."/>
            <person name="Riley R."/>
            <person name="Ohm R."/>
            <person name="Sun H."/>
            <person name="Tunlid A."/>
            <person name="Henrissat B."/>
            <person name="Grigoriev I.V."/>
            <person name="Hibbett D.S."/>
            <person name="Martin F."/>
        </authorList>
    </citation>
    <scope>NUCLEOTIDE SEQUENCE [LARGE SCALE GENOMIC DNA]</scope>
    <source>
        <strain evidence="2">Marx 270</strain>
    </source>
</reference>
<keyword evidence="2" id="KW-1185">Reference proteome</keyword>
<gene>
    <name evidence="1" type="ORF">M404DRAFT_541629</name>
</gene>